<feature type="domain" description="Amine oxidase" evidence="1">
    <location>
        <begin position="41"/>
        <end position="486"/>
    </location>
</feature>
<evidence type="ECO:0000313" key="3">
    <source>
        <dbReference type="Proteomes" id="UP000638560"/>
    </source>
</evidence>
<protein>
    <submittedName>
        <fullName evidence="2">FAD-dependent oxidoreductase</fullName>
    </submittedName>
</protein>
<dbReference type="PANTHER" id="PTHR42923">
    <property type="entry name" value="PROTOPORPHYRINOGEN OXIDASE"/>
    <property type="match status" value="1"/>
</dbReference>
<dbReference type="Proteomes" id="UP000638560">
    <property type="component" value="Unassembled WGS sequence"/>
</dbReference>
<proteinExistence type="predicted"/>
<sequence length="529" mass="57353">MEPSRWLSRLTGVRPELVEPGGGGPARVRDGVDALVVGGGIAGMSAAVVLAERGVRVTVVEGRSRLGGRLSTRPELLADGTPQPVDHGFHAFFRQYYNWRSILRRIDPELRLLRPVAGYPVLHADWPTEEFGRLPAAPPWSLLALVARSPSLRLRDLHRMDGRAALPLLAYHPVRSYAGFDGTTAEELLDALRLPDRARAMLFEVFSHSFFNHEGELSAAELVANFHFYFLGNPEGLAFDAPDRDYDRAIWQPLAGYLDRLGARIHTGAPATTLRVDDAGWCTETDSGQRHQARYLVLAVDPPALTRLLADSPELAGTAPVLAGRAAALGTGPPYAVARYWLGGDVAADRAVFSGVSRQPTLDSVTLYHRLEAEAGRWAERTGGSVLELHAYACPTGVPAPELAERMRAELVGLWPEVAGLPVRESRSRIERQAPAFRPGDHAGRPGVVTDADRLYLAGDGIRTEVPSALMERAAVTGILAANQILRREGAGTAPVWSIPRYGLLARRGMNQAPAGRDGIGPSARRRLS</sequence>
<evidence type="ECO:0000313" key="2">
    <source>
        <dbReference type="EMBL" id="MBF9129541.1"/>
    </source>
</evidence>
<dbReference type="InterPro" id="IPR002937">
    <property type="entry name" value="Amino_oxidase"/>
</dbReference>
<dbReference type="RefSeq" id="WP_196201174.1">
    <property type="nucleotide sequence ID" value="NZ_JADPUN010000122.1"/>
</dbReference>
<organism evidence="2 3">
    <name type="scientific">Plantactinospora alkalitolerans</name>
    <dbReference type="NCBI Taxonomy" id="2789879"/>
    <lineage>
        <taxon>Bacteria</taxon>
        <taxon>Bacillati</taxon>
        <taxon>Actinomycetota</taxon>
        <taxon>Actinomycetes</taxon>
        <taxon>Micromonosporales</taxon>
        <taxon>Micromonosporaceae</taxon>
        <taxon>Plantactinospora</taxon>
    </lineage>
</organism>
<reference evidence="2 3" key="1">
    <citation type="submission" date="2020-11" db="EMBL/GenBank/DDBJ databases">
        <title>A novel isolate from a Black sea contaminated sediment with potential to produce alkanes: Plantactinospora alkalitolerans sp. nov.</title>
        <authorList>
            <person name="Carro L."/>
            <person name="Veyisoglu A."/>
            <person name="Guven K."/>
            <person name="Schumann P."/>
            <person name="Klenk H.-P."/>
            <person name="Sahin N."/>
        </authorList>
    </citation>
    <scope>NUCLEOTIDE SEQUENCE [LARGE SCALE GENOMIC DNA]</scope>
    <source>
        <strain evidence="2 3">S1510</strain>
    </source>
</reference>
<dbReference type="SUPFAM" id="SSF51905">
    <property type="entry name" value="FAD/NAD(P)-binding domain"/>
    <property type="match status" value="1"/>
</dbReference>
<name>A0ABS0GTX7_9ACTN</name>
<dbReference type="InterPro" id="IPR050464">
    <property type="entry name" value="Zeta_carotene_desat/Oxidored"/>
</dbReference>
<comment type="caution">
    <text evidence="2">The sequence shown here is derived from an EMBL/GenBank/DDBJ whole genome shotgun (WGS) entry which is preliminary data.</text>
</comment>
<keyword evidence="3" id="KW-1185">Reference proteome</keyword>
<dbReference type="Gene3D" id="3.50.50.60">
    <property type="entry name" value="FAD/NAD(P)-binding domain"/>
    <property type="match status" value="1"/>
</dbReference>
<dbReference type="Pfam" id="PF01593">
    <property type="entry name" value="Amino_oxidase"/>
    <property type="match status" value="1"/>
</dbReference>
<dbReference type="PANTHER" id="PTHR42923:SF43">
    <property type="entry name" value="AMINE OXIDASE"/>
    <property type="match status" value="1"/>
</dbReference>
<gene>
    <name evidence="2" type="ORF">I0C86_11270</name>
</gene>
<dbReference type="EMBL" id="JADPUN010000122">
    <property type="protein sequence ID" value="MBF9129541.1"/>
    <property type="molecule type" value="Genomic_DNA"/>
</dbReference>
<accession>A0ABS0GTX7</accession>
<dbReference type="InterPro" id="IPR036188">
    <property type="entry name" value="FAD/NAD-bd_sf"/>
</dbReference>
<evidence type="ECO:0000259" key="1">
    <source>
        <dbReference type="Pfam" id="PF01593"/>
    </source>
</evidence>